<dbReference type="Pfam" id="PF10551">
    <property type="entry name" value="MULE"/>
    <property type="match status" value="1"/>
</dbReference>
<dbReference type="Proteomes" id="UP001172457">
    <property type="component" value="Chromosome 4"/>
</dbReference>
<dbReference type="PANTHER" id="PTHR47718">
    <property type="entry name" value="OS01G0519700 PROTEIN"/>
    <property type="match status" value="1"/>
</dbReference>
<protein>
    <recommendedName>
        <fullName evidence="1">MULE transposase domain-containing protein</fullName>
    </recommendedName>
</protein>
<dbReference type="InterPro" id="IPR018289">
    <property type="entry name" value="MULE_transposase_dom"/>
</dbReference>
<dbReference type="EMBL" id="JARYMX010000004">
    <property type="protein sequence ID" value="KAJ9553431.1"/>
    <property type="molecule type" value="Genomic_DNA"/>
</dbReference>
<accession>A0AA38WM21</accession>
<dbReference type="AlphaFoldDB" id="A0AA38WM21"/>
<comment type="caution">
    <text evidence="2">The sequence shown here is derived from an EMBL/GenBank/DDBJ whole genome shotgun (WGS) entry which is preliminary data.</text>
</comment>
<evidence type="ECO:0000313" key="2">
    <source>
        <dbReference type="EMBL" id="KAJ9553431.1"/>
    </source>
</evidence>
<sequence length="401" mass="46257">MGRGWSLIFLPETGTVGDGFPNPDGDFLTRLRWGFDGAGTRTDGDGDGYYSPHYYPPPFASLDVPDGFKVEVGMEFDSLEAAEELDVRRSNRKRNIFGNVQTRFMVCSKEGAPPNKDFDSMTLQQGERKHRNSNVKRQGIHVTKDNKQYEIYHFFDRHNHPLLNSLDKRILRVNRQFKYTDYVKVIRGSSANIGASTLHKMEAYLQGGYQYIGAINVDYQNARRDVVSFVGHKDAKTFVDLLEKRQLTVPEFFVEYKCLQCIFWADEICHLNYKEFGDSISIDDTHLTDMYDSFEVNFGCTINTHVMVFLPFTAIDNHKKSVIVGSAFMYNEKVPTYEWVLSTFLKCHGKQPLFVMTDQCSSLKEAIHAIFTQSNHRLCMWHIMKNMRGRVRADLKENSTF</sequence>
<evidence type="ECO:0000313" key="3">
    <source>
        <dbReference type="Proteomes" id="UP001172457"/>
    </source>
</evidence>
<keyword evidence="3" id="KW-1185">Reference proteome</keyword>
<organism evidence="2 3">
    <name type="scientific">Centaurea solstitialis</name>
    <name type="common">yellow star-thistle</name>
    <dbReference type="NCBI Taxonomy" id="347529"/>
    <lineage>
        <taxon>Eukaryota</taxon>
        <taxon>Viridiplantae</taxon>
        <taxon>Streptophyta</taxon>
        <taxon>Embryophyta</taxon>
        <taxon>Tracheophyta</taxon>
        <taxon>Spermatophyta</taxon>
        <taxon>Magnoliopsida</taxon>
        <taxon>eudicotyledons</taxon>
        <taxon>Gunneridae</taxon>
        <taxon>Pentapetalae</taxon>
        <taxon>asterids</taxon>
        <taxon>campanulids</taxon>
        <taxon>Asterales</taxon>
        <taxon>Asteraceae</taxon>
        <taxon>Carduoideae</taxon>
        <taxon>Cardueae</taxon>
        <taxon>Centaureinae</taxon>
        <taxon>Centaurea</taxon>
    </lineage>
</organism>
<reference evidence="2" key="1">
    <citation type="submission" date="2023-03" db="EMBL/GenBank/DDBJ databases">
        <title>Chromosome-scale reference genome and RAD-based genetic map of yellow starthistle (Centaurea solstitialis) reveal putative structural variation and QTLs associated with invader traits.</title>
        <authorList>
            <person name="Reatini B."/>
            <person name="Cang F.A."/>
            <person name="Jiang Q."/>
            <person name="Mckibben M.T.W."/>
            <person name="Barker M.S."/>
            <person name="Rieseberg L.H."/>
            <person name="Dlugosch K.M."/>
        </authorList>
    </citation>
    <scope>NUCLEOTIDE SEQUENCE</scope>
    <source>
        <strain evidence="2">CAN-66</strain>
        <tissue evidence="2">Leaf</tissue>
    </source>
</reference>
<evidence type="ECO:0000259" key="1">
    <source>
        <dbReference type="Pfam" id="PF10551"/>
    </source>
</evidence>
<feature type="domain" description="MULE transposase" evidence="1">
    <location>
        <begin position="303"/>
        <end position="386"/>
    </location>
</feature>
<proteinExistence type="predicted"/>
<dbReference type="PANTHER" id="PTHR47718:SF12">
    <property type="entry name" value="PROTEIN FAR1-RELATED SEQUENCE"/>
    <property type="match status" value="1"/>
</dbReference>
<name>A0AA38WM21_9ASTR</name>
<gene>
    <name evidence="2" type="ORF">OSB04_017476</name>
</gene>